<evidence type="ECO:0000313" key="1">
    <source>
        <dbReference type="EMBL" id="CAG8638191.1"/>
    </source>
</evidence>
<accession>A0A9N9GZN1</accession>
<dbReference type="Proteomes" id="UP000789405">
    <property type="component" value="Unassembled WGS sequence"/>
</dbReference>
<keyword evidence="2" id="KW-1185">Reference proteome</keyword>
<gene>
    <name evidence="1" type="ORF">DERYTH_LOCUS9507</name>
</gene>
<dbReference type="EMBL" id="CAJVPY010005221">
    <property type="protein sequence ID" value="CAG8638191.1"/>
    <property type="molecule type" value="Genomic_DNA"/>
</dbReference>
<sequence length="81" mass="9549">MPKYPNNDLWNQGMSQTIKPNPFDSELFLNQPDYFEQASFFSSNYQPIASNKLEFKNVPINEDSKRESFKDAYRELCNSDK</sequence>
<feature type="non-terminal residue" evidence="1">
    <location>
        <position position="1"/>
    </location>
</feature>
<reference evidence="1" key="1">
    <citation type="submission" date="2021-06" db="EMBL/GenBank/DDBJ databases">
        <authorList>
            <person name="Kallberg Y."/>
            <person name="Tangrot J."/>
            <person name="Rosling A."/>
        </authorList>
    </citation>
    <scope>NUCLEOTIDE SEQUENCE</scope>
    <source>
        <strain evidence="1">MA453B</strain>
    </source>
</reference>
<name>A0A9N9GZN1_9GLOM</name>
<dbReference type="AlphaFoldDB" id="A0A9N9GZN1"/>
<proteinExistence type="predicted"/>
<organism evidence="1 2">
    <name type="scientific">Dentiscutata erythropus</name>
    <dbReference type="NCBI Taxonomy" id="1348616"/>
    <lineage>
        <taxon>Eukaryota</taxon>
        <taxon>Fungi</taxon>
        <taxon>Fungi incertae sedis</taxon>
        <taxon>Mucoromycota</taxon>
        <taxon>Glomeromycotina</taxon>
        <taxon>Glomeromycetes</taxon>
        <taxon>Diversisporales</taxon>
        <taxon>Gigasporaceae</taxon>
        <taxon>Dentiscutata</taxon>
    </lineage>
</organism>
<protein>
    <submittedName>
        <fullName evidence="1">18088_t:CDS:1</fullName>
    </submittedName>
</protein>
<evidence type="ECO:0000313" key="2">
    <source>
        <dbReference type="Proteomes" id="UP000789405"/>
    </source>
</evidence>
<comment type="caution">
    <text evidence="1">The sequence shown here is derived from an EMBL/GenBank/DDBJ whole genome shotgun (WGS) entry which is preliminary data.</text>
</comment>